<comment type="caution">
    <text evidence="2">The sequence shown here is derived from an EMBL/GenBank/DDBJ whole genome shotgun (WGS) entry which is preliminary data.</text>
</comment>
<evidence type="ECO:0000256" key="1">
    <source>
        <dbReference type="SAM" id="SignalP"/>
    </source>
</evidence>
<sequence length="69" mass="7698">MTKSSTQLVLFALLFLFAIGLEVQALNTSVSCTENKPCLETCVHICVRVRLWECKSGFCICECYPGSMM</sequence>
<proteinExistence type="predicted"/>
<dbReference type="Proteomes" id="UP000447434">
    <property type="component" value="Chromosome 11"/>
</dbReference>
<evidence type="ECO:0008006" key="4">
    <source>
        <dbReference type="Google" id="ProtNLM"/>
    </source>
</evidence>
<gene>
    <name evidence="2" type="ORF">Lalb_Chr11g0069711</name>
</gene>
<feature type="chain" id="PRO_5025383107" description="Knottin, scorpion toxin" evidence="1">
    <location>
        <begin position="26"/>
        <end position="69"/>
    </location>
</feature>
<evidence type="ECO:0000313" key="3">
    <source>
        <dbReference type="Proteomes" id="UP000447434"/>
    </source>
</evidence>
<feature type="signal peptide" evidence="1">
    <location>
        <begin position="1"/>
        <end position="25"/>
    </location>
</feature>
<protein>
    <recommendedName>
        <fullName evidence="4">Knottin, scorpion toxin</fullName>
    </recommendedName>
</protein>
<evidence type="ECO:0000313" key="2">
    <source>
        <dbReference type="EMBL" id="KAE9604282.1"/>
    </source>
</evidence>
<keyword evidence="3" id="KW-1185">Reference proteome</keyword>
<dbReference type="EMBL" id="WOCE01000011">
    <property type="protein sequence ID" value="KAE9604282.1"/>
    <property type="molecule type" value="Genomic_DNA"/>
</dbReference>
<dbReference type="AlphaFoldDB" id="A0A6A4PSA2"/>
<reference evidence="3" key="1">
    <citation type="journal article" date="2020" name="Nat. Commun.">
        <title>Genome sequence of the cluster root forming white lupin.</title>
        <authorList>
            <person name="Hufnagel B."/>
            <person name="Marques A."/>
            <person name="Soriano A."/>
            <person name="Marques L."/>
            <person name="Divol F."/>
            <person name="Doumas P."/>
            <person name="Sallet E."/>
            <person name="Mancinotti D."/>
            <person name="Carrere S."/>
            <person name="Marande W."/>
            <person name="Arribat S."/>
            <person name="Keller J."/>
            <person name="Huneau C."/>
            <person name="Blein T."/>
            <person name="Aime D."/>
            <person name="Laguerre M."/>
            <person name="Taylor J."/>
            <person name="Schubert V."/>
            <person name="Nelson M."/>
            <person name="Geu-Flores F."/>
            <person name="Crespi M."/>
            <person name="Gallardo-Guerrero K."/>
            <person name="Delaux P.-M."/>
            <person name="Salse J."/>
            <person name="Berges H."/>
            <person name="Guyot R."/>
            <person name="Gouzy J."/>
            <person name="Peret B."/>
        </authorList>
    </citation>
    <scope>NUCLEOTIDE SEQUENCE [LARGE SCALE GENOMIC DNA]</scope>
    <source>
        <strain evidence="3">cv. Amiga</strain>
    </source>
</reference>
<name>A0A6A4PSA2_LUPAL</name>
<accession>A0A6A4PSA2</accession>
<keyword evidence="1" id="KW-0732">Signal</keyword>
<organism evidence="2 3">
    <name type="scientific">Lupinus albus</name>
    <name type="common">White lupine</name>
    <name type="synonym">Lupinus termis</name>
    <dbReference type="NCBI Taxonomy" id="3870"/>
    <lineage>
        <taxon>Eukaryota</taxon>
        <taxon>Viridiplantae</taxon>
        <taxon>Streptophyta</taxon>
        <taxon>Embryophyta</taxon>
        <taxon>Tracheophyta</taxon>
        <taxon>Spermatophyta</taxon>
        <taxon>Magnoliopsida</taxon>
        <taxon>eudicotyledons</taxon>
        <taxon>Gunneridae</taxon>
        <taxon>Pentapetalae</taxon>
        <taxon>rosids</taxon>
        <taxon>fabids</taxon>
        <taxon>Fabales</taxon>
        <taxon>Fabaceae</taxon>
        <taxon>Papilionoideae</taxon>
        <taxon>50 kb inversion clade</taxon>
        <taxon>genistoids sensu lato</taxon>
        <taxon>core genistoids</taxon>
        <taxon>Genisteae</taxon>
        <taxon>Lupinus</taxon>
    </lineage>
</organism>